<dbReference type="Gene3D" id="3.30.450.80">
    <property type="entry name" value="Transcription factor LuxR-like, autoinducer-binding domain"/>
    <property type="match status" value="1"/>
</dbReference>
<dbReference type="Pfam" id="PF03472">
    <property type="entry name" value="Autoind_bind"/>
    <property type="match status" value="1"/>
</dbReference>
<dbReference type="EMBL" id="LFTY01000002">
    <property type="protein sequence ID" value="KMW57239.1"/>
    <property type="molecule type" value="Genomic_DNA"/>
</dbReference>
<dbReference type="SUPFAM" id="SSF46894">
    <property type="entry name" value="C-terminal effector domain of the bipartite response regulators"/>
    <property type="match status" value="1"/>
</dbReference>
<dbReference type="InterPro" id="IPR036693">
    <property type="entry name" value="TF_LuxR_autoind-bd_dom_sf"/>
</dbReference>
<proteinExistence type="predicted"/>
<name>A0A0J9E5Z9_9RHOB</name>
<dbReference type="PANTHER" id="PTHR44688:SF16">
    <property type="entry name" value="DNA-BINDING TRANSCRIPTIONAL ACTIVATOR DEVR_DOSR"/>
    <property type="match status" value="1"/>
</dbReference>
<dbReference type="InterPro" id="IPR000792">
    <property type="entry name" value="Tscrpt_reg_LuxR_C"/>
</dbReference>
<evidence type="ECO:0000313" key="6">
    <source>
        <dbReference type="Proteomes" id="UP000037178"/>
    </source>
</evidence>
<dbReference type="Pfam" id="PF00196">
    <property type="entry name" value="GerE"/>
    <property type="match status" value="1"/>
</dbReference>
<dbReference type="SUPFAM" id="SSF75516">
    <property type="entry name" value="Pheromone-binding domain of LuxR-like quorum-sensing transcription factors"/>
    <property type="match status" value="1"/>
</dbReference>
<keyword evidence="1" id="KW-0805">Transcription regulation</keyword>
<dbReference type="PATRIC" id="fig|1675527.3.peg.2314"/>
<dbReference type="CDD" id="cd06170">
    <property type="entry name" value="LuxR_C_like"/>
    <property type="match status" value="1"/>
</dbReference>
<reference evidence="5 6" key="1">
    <citation type="submission" date="2015-06" db="EMBL/GenBank/DDBJ databases">
        <title>Draft genome sequence of an Alphaproteobacteria species associated to the Mediterranean sponge Oscarella lobularis.</title>
        <authorList>
            <person name="Jourda C."/>
            <person name="Santini S."/>
            <person name="Claverie J.-M."/>
        </authorList>
    </citation>
    <scope>NUCLEOTIDE SEQUENCE [LARGE SCALE GENOMIC DNA]</scope>
    <source>
        <strain evidence="5">IGS</strain>
    </source>
</reference>
<dbReference type="STRING" id="1675527.AIOL_002200"/>
<evidence type="ECO:0000256" key="1">
    <source>
        <dbReference type="ARBA" id="ARBA00023015"/>
    </source>
</evidence>
<dbReference type="SMART" id="SM00421">
    <property type="entry name" value="HTH_LUXR"/>
    <property type="match status" value="1"/>
</dbReference>
<dbReference type="PANTHER" id="PTHR44688">
    <property type="entry name" value="DNA-BINDING TRANSCRIPTIONAL ACTIVATOR DEVR_DOSR"/>
    <property type="match status" value="1"/>
</dbReference>
<keyword evidence="3" id="KW-0804">Transcription</keyword>
<accession>A0A0J9E5Z9</accession>
<dbReference type="InterPro" id="IPR005143">
    <property type="entry name" value="TF_LuxR_autoind-bd_dom"/>
</dbReference>
<dbReference type="PRINTS" id="PR00038">
    <property type="entry name" value="HTHLUXR"/>
</dbReference>
<comment type="caution">
    <text evidence="5">The sequence shown here is derived from an EMBL/GenBank/DDBJ whole genome shotgun (WGS) entry which is preliminary data.</text>
</comment>
<organism evidence="5 6">
    <name type="scientific">Candidatus Rhodobacter oscarellae</name>
    <dbReference type="NCBI Taxonomy" id="1675527"/>
    <lineage>
        <taxon>Bacteria</taxon>
        <taxon>Pseudomonadati</taxon>
        <taxon>Pseudomonadota</taxon>
        <taxon>Alphaproteobacteria</taxon>
        <taxon>Rhodobacterales</taxon>
        <taxon>Rhodobacter group</taxon>
        <taxon>Rhodobacter</taxon>
    </lineage>
</organism>
<keyword evidence="2" id="KW-0238">DNA-binding</keyword>
<evidence type="ECO:0000259" key="4">
    <source>
        <dbReference type="PROSITE" id="PS50043"/>
    </source>
</evidence>
<dbReference type="Gene3D" id="1.10.10.10">
    <property type="entry name" value="Winged helix-like DNA-binding domain superfamily/Winged helix DNA-binding domain"/>
    <property type="match status" value="1"/>
</dbReference>
<dbReference type="InterPro" id="IPR016032">
    <property type="entry name" value="Sig_transdc_resp-reg_C-effctor"/>
</dbReference>
<evidence type="ECO:0000256" key="2">
    <source>
        <dbReference type="ARBA" id="ARBA00023125"/>
    </source>
</evidence>
<keyword evidence="6" id="KW-1185">Reference proteome</keyword>
<dbReference type="AlphaFoldDB" id="A0A0J9E5Z9"/>
<dbReference type="PROSITE" id="PS50043">
    <property type="entry name" value="HTH_LUXR_2"/>
    <property type="match status" value="1"/>
</dbReference>
<evidence type="ECO:0000256" key="3">
    <source>
        <dbReference type="ARBA" id="ARBA00023163"/>
    </source>
</evidence>
<feature type="domain" description="HTH luxR-type" evidence="4">
    <location>
        <begin position="188"/>
        <end position="253"/>
    </location>
</feature>
<dbReference type="GO" id="GO:0006355">
    <property type="term" value="P:regulation of DNA-templated transcription"/>
    <property type="evidence" value="ECO:0007669"/>
    <property type="project" value="InterPro"/>
</dbReference>
<protein>
    <submittedName>
        <fullName evidence="5">Autoinducer-binding transcriptional regulator, LuxR family</fullName>
    </submittedName>
</protein>
<gene>
    <name evidence="5" type="ORF">AIOL_002200</name>
</gene>
<sequence length="263" mass="29410">MLLIDLVNFGGSSMLDYVDAVVSARTMETIWPIHCEAMAKFGFNRIMYGMTRSRNPGALGSREDFLVLTNLEESYAEPFVDKGLYKHAPMMRHVLHNTGAASWAWLSQNASKLTPEEKAVMRFNAEHNVKAGYTISFLQITPRTIAAMALIADESVSQEAVDAMWENRGREILALNNVFHLKVTQLPYTAARKTLTKRQRETFEWVGEGKTTQDIGIIMGLTPATVEKHLRLAREALDVETTAQAVVKASFQNQIFLVDGLDA</sequence>
<dbReference type="GO" id="GO:0003677">
    <property type="term" value="F:DNA binding"/>
    <property type="evidence" value="ECO:0007669"/>
    <property type="project" value="UniProtKB-KW"/>
</dbReference>
<dbReference type="Proteomes" id="UP000037178">
    <property type="component" value="Unassembled WGS sequence"/>
</dbReference>
<dbReference type="InterPro" id="IPR036388">
    <property type="entry name" value="WH-like_DNA-bd_sf"/>
</dbReference>
<evidence type="ECO:0000313" key="5">
    <source>
        <dbReference type="EMBL" id="KMW57239.1"/>
    </source>
</evidence>